<reference evidence="2" key="1">
    <citation type="submission" date="2014-09" db="EMBL/GenBank/DDBJ databases">
        <authorList>
            <person name="Magalhaes I.L.F."/>
            <person name="Oliveira U."/>
            <person name="Santos F.R."/>
            <person name="Vidigal T.H.D.A."/>
            <person name="Brescovit A.D."/>
            <person name="Santos A.J."/>
        </authorList>
    </citation>
    <scope>NUCLEOTIDE SEQUENCE</scope>
</reference>
<protein>
    <submittedName>
        <fullName evidence="2">Uncharacterized protein</fullName>
    </submittedName>
</protein>
<proteinExistence type="predicted"/>
<feature type="region of interest" description="Disordered" evidence="1">
    <location>
        <begin position="32"/>
        <end position="136"/>
    </location>
</feature>
<evidence type="ECO:0000256" key="1">
    <source>
        <dbReference type="SAM" id="MobiDB-lite"/>
    </source>
</evidence>
<evidence type="ECO:0000313" key="2">
    <source>
        <dbReference type="EMBL" id="JAG49293.1"/>
    </source>
</evidence>
<sequence length="136" mass="15738">MTRNMFLIKKESRSILHQTEVRSRIILNMIYSESQSRNFSRKGRDDEEDGKDSKKKPKGKSPNQGYWDDNYDTDQQFGKKVESDLERLTRMGEKEADPKDMDVNARIEGEARPTRTWLGVGPGAPKGKKNKKDDED</sequence>
<organism evidence="2">
    <name type="scientific">Lygus hesperus</name>
    <name type="common">Western plant bug</name>
    <dbReference type="NCBI Taxonomy" id="30085"/>
    <lineage>
        <taxon>Eukaryota</taxon>
        <taxon>Metazoa</taxon>
        <taxon>Ecdysozoa</taxon>
        <taxon>Arthropoda</taxon>
        <taxon>Hexapoda</taxon>
        <taxon>Insecta</taxon>
        <taxon>Pterygota</taxon>
        <taxon>Neoptera</taxon>
        <taxon>Paraneoptera</taxon>
        <taxon>Hemiptera</taxon>
        <taxon>Heteroptera</taxon>
        <taxon>Panheteroptera</taxon>
        <taxon>Cimicomorpha</taxon>
        <taxon>Miridae</taxon>
        <taxon>Mirini</taxon>
        <taxon>Lygus</taxon>
    </lineage>
</organism>
<dbReference type="AlphaFoldDB" id="A0A0K8S7M8"/>
<dbReference type="EMBL" id="GBRD01016533">
    <property type="protein sequence ID" value="JAG49293.1"/>
    <property type="molecule type" value="Transcribed_RNA"/>
</dbReference>
<feature type="compositionally biased region" description="Basic and acidic residues" evidence="1">
    <location>
        <begin position="77"/>
        <end position="113"/>
    </location>
</feature>
<accession>A0A0K8S7M8</accession>
<name>A0A0K8S7M8_LYGHE</name>